<proteinExistence type="predicted"/>
<gene>
    <name evidence="1" type="ORF">GT755_19690</name>
</gene>
<sequence length="66" mass="7483">MADDLAVIRPIAIAGDFNVLEPGHQPHHKTFGTWECDLCTAFARCHGRRESMYAVVESAQTRRDKR</sequence>
<comment type="caution">
    <text evidence="1">The sequence shown here is derived from an EMBL/GenBank/DDBJ whole genome shotgun (WGS) entry which is preliminary data.</text>
</comment>
<dbReference type="Proteomes" id="UP000479526">
    <property type="component" value="Unassembled WGS sequence"/>
</dbReference>
<evidence type="ECO:0000313" key="2">
    <source>
        <dbReference type="Proteomes" id="UP000479526"/>
    </source>
</evidence>
<evidence type="ECO:0000313" key="1">
    <source>
        <dbReference type="EMBL" id="NAS23907.1"/>
    </source>
</evidence>
<name>A0A7C9J3T5_9ACTN</name>
<dbReference type="RefSeq" id="WP_161481110.1">
    <property type="nucleotide sequence ID" value="NZ_WXEW01000005.1"/>
</dbReference>
<reference evidence="1 2" key="1">
    <citation type="submission" date="2020-01" db="EMBL/GenBank/DDBJ databases">
        <title>Herbidospora sp. NEAU-GS84 nov., a novel actinomycete isolated from soil.</title>
        <authorList>
            <person name="Han L."/>
        </authorList>
    </citation>
    <scope>NUCLEOTIDE SEQUENCE [LARGE SCALE GENOMIC DNA]</scope>
    <source>
        <strain evidence="1 2">NEAU-GS84</strain>
    </source>
</reference>
<organism evidence="1 2">
    <name type="scientific">Herbidospora solisilvae</name>
    <dbReference type="NCBI Taxonomy" id="2696284"/>
    <lineage>
        <taxon>Bacteria</taxon>
        <taxon>Bacillati</taxon>
        <taxon>Actinomycetota</taxon>
        <taxon>Actinomycetes</taxon>
        <taxon>Streptosporangiales</taxon>
        <taxon>Streptosporangiaceae</taxon>
        <taxon>Herbidospora</taxon>
    </lineage>
</organism>
<dbReference type="AlphaFoldDB" id="A0A7C9J3T5"/>
<keyword evidence="2" id="KW-1185">Reference proteome</keyword>
<accession>A0A7C9J3T5</accession>
<protein>
    <submittedName>
        <fullName evidence="1">Uncharacterized protein</fullName>
    </submittedName>
</protein>
<dbReference type="EMBL" id="WXEW01000005">
    <property type="protein sequence ID" value="NAS23907.1"/>
    <property type="molecule type" value="Genomic_DNA"/>
</dbReference>